<dbReference type="Pfam" id="PF00072">
    <property type="entry name" value="Response_reg"/>
    <property type="match status" value="2"/>
</dbReference>
<evidence type="ECO:0000256" key="9">
    <source>
        <dbReference type="PROSITE-ProRule" id="PRU00169"/>
    </source>
</evidence>
<dbReference type="PROSITE" id="PS50109">
    <property type="entry name" value="HIS_KIN"/>
    <property type="match status" value="1"/>
</dbReference>
<dbReference type="PROSITE" id="PS50112">
    <property type="entry name" value="PAS"/>
    <property type="match status" value="1"/>
</dbReference>
<dbReference type="EMBL" id="CAKLDM010000002">
    <property type="protein sequence ID" value="CAH0539385.1"/>
    <property type="molecule type" value="Genomic_DNA"/>
</dbReference>
<dbReference type="InterPro" id="IPR003661">
    <property type="entry name" value="HisK_dim/P_dom"/>
</dbReference>
<evidence type="ECO:0000256" key="5">
    <source>
        <dbReference type="ARBA" id="ARBA00022679"/>
    </source>
</evidence>
<dbReference type="PROSITE" id="PS50885">
    <property type="entry name" value="HAMP"/>
    <property type="match status" value="1"/>
</dbReference>
<dbReference type="InterPro" id="IPR036890">
    <property type="entry name" value="HATPase_C_sf"/>
</dbReference>
<protein>
    <recommendedName>
        <fullName evidence="3">histidine kinase</fullName>
        <ecNumber evidence="3">2.7.13.3</ecNumber>
    </recommendedName>
</protein>
<dbReference type="SUPFAM" id="SSF47384">
    <property type="entry name" value="Homodimeric domain of signal transducing histidine kinase"/>
    <property type="match status" value="1"/>
</dbReference>
<dbReference type="PROSITE" id="PS50110">
    <property type="entry name" value="RESPONSE_REGULATORY"/>
    <property type="match status" value="2"/>
</dbReference>
<dbReference type="Pfam" id="PF00512">
    <property type="entry name" value="HisKA"/>
    <property type="match status" value="1"/>
</dbReference>
<evidence type="ECO:0000256" key="8">
    <source>
        <dbReference type="ARBA" id="ARBA00023012"/>
    </source>
</evidence>
<dbReference type="InterPro" id="IPR003594">
    <property type="entry name" value="HATPase_dom"/>
</dbReference>
<evidence type="ECO:0000259" key="11">
    <source>
        <dbReference type="PROSITE" id="PS50110"/>
    </source>
</evidence>
<gene>
    <name evidence="15" type="primary">rcsC_16</name>
    <name evidence="15" type="ORF">VMF7928_02103</name>
</gene>
<evidence type="ECO:0000256" key="7">
    <source>
        <dbReference type="ARBA" id="ARBA00022801"/>
    </source>
</evidence>
<dbReference type="InterPro" id="IPR000700">
    <property type="entry name" value="PAS-assoc_C"/>
</dbReference>
<proteinExistence type="predicted"/>
<dbReference type="Gene3D" id="1.10.287.130">
    <property type="match status" value="1"/>
</dbReference>
<evidence type="ECO:0000256" key="4">
    <source>
        <dbReference type="ARBA" id="ARBA00022553"/>
    </source>
</evidence>
<keyword evidence="5 15" id="KW-0808">Transferase</keyword>
<dbReference type="CDD" id="cd00156">
    <property type="entry name" value="REC"/>
    <property type="match status" value="1"/>
</dbReference>
<dbReference type="SMART" id="SM00387">
    <property type="entry name" value="HATPase_c"/>
    <property type="match status" value="1"/>
</dbReference>
<keyword evidence="7" id="KW-0378">Hydrolase</keyword>
<dbReference type="Gene3D" id="3.40.50.2300">
    <property type="match status" value="2"/>
</dbReference>
<dbReference type="SMART" id="SM00091">
    <property type="entry name" value="PAS"/>
    <property type="match status" value="1"/>
</dbReference>
<reference evidence="15" key="1">
    <citation type="submission" date="2021-11" db="EMBL/GenBank/DDBJ databases">
        <authorList>
            <person name="Rodrigo-Torres L."/>
            <person name="Arahal R. D."/>
            <person name="Lucena T."/>
        </authorList>
    </citation>
    <scope>NUCLEOTIDE SEQUENCE</scope>
    <source>
        <strain evidence="15">CECT 7928</strain>
    </source>
</reference>
<sequence length="1045" mass="115823">MSLLKKLTLIISILTCSILLVASTVAVMMSHGAIKKSAYQQLNGTLELLSNTIEEHVNTLISIADITSRNRMIGRILDGGINRGIAPALNDIAAEYSYINYLLVIDYDGSIFSTSTIRNDGNKFFGEKLLLKDIGNSPIFSPLLRRQAILSKPDFDPYLNLDKPQVSQWVSSPIRKNGRLLGWVIISFNWTQDLGQLLDKSEETLMSAYLPIQEIKLSSEDNTSLNIDITRSGNSKNTIEASKIIQLGLANYQLSIKFNRDVALASADKIQSTIFSLILIASLVLCVSMFILLRHAIISPVLELIEHIKTLGKKELNYTIPTLQSHELSLISNSINELSSKLKSKTTSIDLLDREVREKERVAAVQEATKQKLTAILDTAADGIITISANGTILTFNKAAQTIFGYSEEEVLHQSIEMLMEPDIAKHHQGFIDGYLNTGDSKIINVRDQYGKLGRELEAVRKNGEVFPILLSIARVETRDELIFSGIVKDITLSKQAERSLIESKEQAEQAVKAKGEFLAMMSHEIRTPMNGVIGMLELLQDNDLNNSQKHQAYLAHNSAVSLLHIINDILDFSKIEANKLELESCHFDLRKVLGDFCESTAASLSNPNIEIILDTIEVNQSMVLGDSSRIRQIFANLVGNAVKFTERGEIVITAKLVELSDTQWTLQASIQDSGIGIPEDKIGHLFDKFSQVDTSTTRKYGGTGLGLAIVKKLCFLMGGNIKVESEIGQGSTFTFSIVVGKSNRSATVLPKADISKLSILVIDDNEVNREVLCKQLEHWGANVDEAHDKQTTLEMFDQCLSSDNDLYDIAFLDMQMPDCNGLELGKIIRSKKEYSKTQLIMMTSMEGIANHKEFKAAGFSGYFAKPATTSDLFNALNVIASDNFVAEDTLVTHNFLTSLKAEESSNIEKTISKDTKILVVEDNRVNQVVITGVLKQFDINIVIAENGVHALEKLNADTEINLVLMDCQMPEMDGYETTQRIRLGEGGEFYTNIPIIAMTANAMESDRQDCLNAGMNDFLTKPINKSLVIEKIHQWINMSESKAS</sequence>
<feature type="modified residue" description="4-aspartylphosphate" evidence="9">
    <location>
        <position position="967"/>
    </location>
</feature>
<dbReference type="GO" id="GO:0004673">
    <property type="term" value="F:protein histidine kinase activity"/>
    <property type="evidence" value="ECO:0007669"/>
    <property type="project" value="UniProtKB-EC"/>
</dbReference>
<dbReference type="Gene3D" id="3.30.450.20">
    <property type="entry name" value="PAS domain"/>
    <property type="match status" value="1"/>
</dbReference>
<accession>A0ABN8E3W4</accession>
<dbReference type="Gene3D" id="6.10.340.10">
    <property type="match status" value="1"/>
</dbReference>
<evidence type="ECO:0000256" key="6">
    <source>
        <dbReference type="ARBA" id="ARBA00022777"/>
    </source>
</evidence>
<comment type="caution">
    <text evidence="15">The sequence shown here is derived from an EMBL/GenBank/DDBJ whole genome shotgun (WGS) entry which is preliminary data.</text>
</comment>
<dbReference type="Pfam" id="PF02518">
    <property type="entry name" value="HATPase_c"/>
    <property type="match status" value="1"/>
</dbReference>
<dbReference type="InterPro" id="IPR011006">
    <property type="entry name" value="CheY-like_superfamily"/>
</dbReference>
<keyword evidence="8" id="KW-0902">Two-component regulatory system</keyword>
<evidence type="ECO:0000259" key="12">
    <source>
        <dbReference type="PROSITE" id="PS50112"/>
    </source>
</evidence>
<dbReference type="InterPro" id="IPR005467">
    <property type="entry name" value="His_kinase_dom"/>
</dbReference>
<dbReference type="Proteomes" id="UP000838748">
    <property type="component" value="Unassembled WGS sequence"/>
</dbReference>
<dbReference type="SUPFAM" id="SSF52172">
    <property type="entry name" value="CheY-like"/>
    <property type="match status" value="2"/>
</dbReference>
<feature type="domain" description="PAC" evidence="13">
    <location>
        <begin position="453"/>
        <end position="503"/>
    </location>
</feature>
<feature type="domain" description="Response regulatory" evidence="11">
    <location>
        <begin position="759"/>
        <end position="881"/>
    </location>
</feature>
<evidence type="ECO:0000256" key="1">
    <source>
        <dbReference type="ARBA" id="ARBA00000085"/>
    </source>
</evidence>
<dbReference type="InterPro" id="IPR036097">
    <property type="entry name" value="HisK_dim/P_sf"/>
</dbReference>
<dbReference type="InterPro" id="IPR001789">
    <property type="entry name" value="Sig_transdc_resp-reg_receiver"/>
</dbReference>
<dbReference type="RefSeq" id="WP_237361415.1">
    <property type="nucleotide sequence ID" value="NZ_CAKLDM010000002.1"/>
</dbReference>
<dbReference type="PROSITE" id="PS50113">
    <property type="entry name" value="PAC"/>
    <property type="match status" value="1"/>
</dbReference>
<dbReference type="InterPro" id="IPR013767">
    <property type="entry name" value="PAS_fold"/>
</dbReference>
<feature type="domain" description="Histidine kinase" evidence="10">
    <location>
        <begin position="521"/>
        <end position="742"/>
    </location>
</feature>
<dbReference type="CDD" id="cd00130">
    <property type="entry name" value="PAS"/>
    <property type="match status" value="1"/>
</dbReference>
<dbReference type="CDD" id="cd16922">
    <property type="entry name" value="HATPase_EvgS-ArcB-TorS-like"/>
    <property type="match status" value="1"/>
</dbReference>
<dbReference type="PANTHER" id="PTHR45339">
    <property type="entry name" value="HYBRID SIGNAL TRANSDUCTION HISTIDINE KINASE J"/>
    <property type="match status" value="1"/>
</dbReference>
<dbReference type="EC" id="2.7.13.3" evidence="3"/>
<dbReference type="SMART" id="SM00448">
    <property type="entry name" value="REC"/>
    <property type="match status" value="2"/>
</dbReference>
<feature type="domain" description="HAMP" evidence="14">
    <location>
        <begin position="295"/>
        <end position="347"/>
    </location>
</feature>
<dbReference type="SUPFAM" id="SSF55874">
    <property type="entry name" value="ATPase domain of HSP90 chaperone/DNA topoisomerase II/histidine kinase"/>
    <property type="match status" value="1"/>
</dbReference>
<dbReference type="SMART" id="SM00388">
    <property type="entry name" value="HisKA"/>
    <property type="match status" value="1"/>
</dbReference>
<keyword evidence="6 15" id="KW-0418">Kinase</keyword>
<organism evidence="15 16">
    <name type="scientific">Vibrio marisflavi CECT 7928</name>
    <dbReference type="NCBI Taxonomy" id="634439"/>
    <lineage>
        <taxon>Bacteria</taxon>
        <taxon>Pseudomonadati</taxon>
        <taxon>Pseudomonadota</taxon>
        <taxon>Gammaproteobacteria</taxon>
        <taxon>Vibrionales</taxon>
        <taxon>Vibrionaceae</taxon>
        <taxon>Vibrio</taxon>
    </lineage>
</organism>
<comment type="subcellular location">
    <subcellularLocation>
        <location evidence="2">Membrane</location>
    </subcellularLocation>
</comment>
<feature type="domain" description="PAS" evidence="12">
    <location>
        <begin position="369"/>
        <end position="439"/>
    </location>
</feature>
<dbReference type="Gene3D" id="3.30.565.10">
    <property type="entry name" value="Histidine kinase-like ATPase, C-terminal domain"/>
    <property type="match status" value="1"/>
</dbReference>
<evidence type="ECO:0000313" key="16">
    <source>
        <dbReference type="Proteomes" id="UP000838748"/>
    </source>
</evidence>
<evidence type="ECO:0000259" key="10">
    <source>
        <dbReference type="PROSITE" id="PS50109"/>
    </source>
</evidence>
<dbReference type="Pfam" id="PF00989">
    <property type="entry name" value="PAS"/>
    <property type="match status" value="1"/>
</dbReference>
<comment type="catalytic activity">
    <reaction evidence="1">
        <text>ATP + protein L-histidine = ADP + protein N-phospho-L-histidine.</text>
        <dbReference type="EC" id="2.7.13.3"/>
    </reaction>
</comment>
<keyword evidence="4 9" id="KW-0597">Phosphoprotein</keyword>
<name>A0ABN8E3W4_9VIBR</name>
<feature type="domain" description="Response regulatory" evidence="11">
    <location>
        <begin position="917"/>
        <end position="1037"/>
    </location>
</feature>
<dbReference type="PRINTS" id="PR00344">
    <property type="entry name" value="BCTRLSENSOR"/>
</dbReference>
<dbReference type="SUPFAM" id="SSF55785">
    <property type="entry name" value="PYP-like sensor domain (PAS domain)"/>
    <property type="match status" value="1"/>
</dbReference>
<evidence type="ECO:0000313" key="15">
    <source>
        <dbReference type="EMBL" id="CAH0539385.1"/>
    </source>
</evidence>
<dbReference type="InterPro" id="IPR003660">
    <property type="entry name" value="HAMP_dom"/>
</dbReference>
<dbReference type="InterPro" id="IPR035965">
    <property type="entry name" value="PAS-like_dom_sf"/>
</dbReference>
<feature type="modified residue" description="4-aspartylphosphate" evidence="9">
    <location>
        <position position="814"/>
    </location>
</feature>
<dbReference type="CDD" id="cd00082">
    <property type="entry name" value="HisKA"/>
    <property type="match status" value="1"/>
</dbReference>
<evidence type="ECO:0000259" key="14">
    <source>
        <dbReference type="PROSITE" id="PS50885"/>
    </source>
</evidence>
<dbReference type="CDD" id="cd17546">
    <property type="entry name" value="REC_hyHK_CKI1_RcsC-like"/>
    <property type="match status" value="1"/>
</dbReference>
<evidence type="ECO:0000259" key="13">
    <source>
        <dbReference type="PROSITE" id="PS50113"/>
    </source>
</evidence>
<dbReference type="PANTHER" id="PTHR45339:SF1">
    <property type="entry name" value="HYBRID SIGNAL TRANSDUCTION HISTIDINE KINASE J"/>
    <property type="match status" value="1"/>
</dbReference>
<evidence type="ECO:0000256" key="2">
    <source>
        <dbReference type="ARBA" id="ARBA00004370"/>
    </source>
</evidence>
<dbReference type="InterPro" id="IPR000014">
    <property type="entry name" value="PAS"/>
</dbReference>
<dbReference type="NCBIfam" id="TIGR00229">
    <property type="entry name" value="sensory_box"/>
    <property type="match status" value="1"/>
</dbReference>
<keyword evidence="16" id="KW-1185">Reference proteome</keyword>
<evidence type="ECO:0000256" key="3">
    <source>
        <dbReference type="ARBA" id="ARBA00012438"/>
    </source>
</evidence>
<dbReference type="InterPro" id="IPR004358">
    <property type="entry name" value="Sig_transdc_His_kin-like_C"/>
</dbReference>